<organism evidence="1 2">
    <name type="scientific">Kickxella alabastrina</name>
    <dbReference type="NCBI Taxonomy" id="61397"/>
    <lineage>
        <taxon>Eukaryota</taxon>
        <taxon>Fungi</taxon>
        <taxon>Fungi incertae sedis</taxon>
        <taxon>Zoopagomycota</taxon>
        <taxon>Kickxellomycotina</taxon>
        <taxon>Kickxellomycetes</taxon>
        <taxon>Kickxellales</taxon>
        <taxon>Kickxellaceae</taxon>
        <taxon>Kickxella</taxon>
    </lineage>
</organism>
<reference evidence="1" key="1">
    <citation type="submission" date="2022-07" db="EMBL/GenBank/DDBJ databases">
        <title>Phylogenomic reconstructions and comparative analyses of Kickxellomycotina fungi.</title>
        <authorList>
            <person name="Reynolds N.K."/>
            <person name="Stajich J.E."/>
            <person name="Barry K."/>
            <person name="Grigoriev I.V."/>
            <person name="Crous P."/>
            <person name="Smith M.E."/>
        </authorList>
    </citation>
    <scope>NUCLEOTIDE SEQUENCE</scope>
    <source>
        <strain evidence="1">Benny 63K</strain>
    </source>
</reference>
<comment type="caution">
    <text evidence="1">The sequence shown here is derived from an EMBL/GenBank/DDBJ whole genome shotgun (WGS) entry which is preliminary data.</text>
</comment>
<keyword evidence="2" id="KW-1185">Reference proteome</keyword>
<dbReference type="EMBL" id="JANBPG010002045">
    <property type="protein sequence ID" value="KAJ1887242.1"/>
    <property type="molecule type" value="Genomic_DNA"/>
</dbReference>
<proteinExistence type="predicted"/>
<evidence type="ECO:0000313" key="2">
    <source>
        <dbReference type="Proteomes" id="UP001150581"/>
    </source>
</evidence>
<sequence>MSEPILLGASSPGLKVRKQLIQQQQQQILEQIQQQRPAPQKSPQTPETETLAKKSRHPPVQPSYYNSRLAPARIPLSPLAYHGEFQGVPIVEKISVPGLVKRSTQPVESTAASERADLSKRLSSSQSKTRSKNRGSKRNSMRIEARVCIASLQISETSPITEPASESTKESVRESLDEPAAEAEADDAAEPAQDSKRESVRALRASKRDCARTSRRESRRELLKASRRESAVHLAATLSAEASAEVSAESEAVEEGPLESAQPFEPDTPITEVVSDTVEGPMATSVSGIPAVLVSEATVVADADVGSLTRPVTTGQLPEPAARRRGQRGASKLRPNTSQVSPRPRTEMQKMHKQQYSEWRDIHVQSLTRVDSILREAVGLNTKSGRWSTYIPEMPPAASGLGISVTPNSPLRPNTLYSQSPTSMQRGSASLPGLDYQASADSSALPLPRIKALNSLPGSNPVAPKRMSKKGDKRGTSVYNPAMRQLQLSRDESRRSRLFAEYEKLVGNTDEVESDDSPKTSLDQGSSGDHKDSFDHPGGLGHIIEEEEPPTPSLNSWSPTEHEARQRPATVYAKTTAPPPPTNRHKRNALSASLCAEHTDIFSKKQSEKRWTRMITENQHLFGRQAVEITVDIFPDIMRDISTYATACPDAIGMRHTLTEAEVQAIDDVISLASDDDAHMYVEEVKRVKPVVALKLDLPLTVDLFHDVELALAERLPLLSARSTASVTSTVGPRTPLAKPLQAMPLYSPKAFSAFGVNIFGDKKQCDSPLAESTMFEPQTATLPAATKSAARIPAATATGAAKRQSIYINQEDVYAGAIFASEELPYQQQERASMAVEEPVKQVELFELMIESDSVPDYMHEKQYEPSSDYEEEGHAEPAAVYTPTITAISLPEGDDDEGGNRSSAPNSLPEREDATLKLAPSSFSKTRDVSLRPPTIDLLKKEDAMFRPATRHSEYVRQQLQL</sequence>
<evidence type="ECO:0000313" key="1">
    <source>
        <dbReference type="EMBL" id="KAJ1887242.1"/>
    </source>
</evidence>
<gene>
    <name evidence="1" type="ORF">LPJ66_009218</name>
</gene>
<dbReference type="Proteomes" id="UP001150581">
    <property type="component" value="Unassembled WGS sequence"/>
</dbReference>
<name>A0ACC1I4G7_9FUNG</name>
<protein>
    <submittedName>
        <fullName evidence="1">Uncharacterized protein</fullName>
    </submittedName>
</protein>
<feature type="non-terminal residue" evidence="1">
    <location>
        <position position="964"/>
    </location>
</feature>
<accession>A0ACC1I4G7</accession>